<dbReference type="InterPro" id="IPR050791">
    <property type="entry name" value="Aldo-Keto_reductase"/>
</dbReference>
<name>A0ABP8LCG5_9BACT</name>
<dbReference type="Gene3D" id="3.20.20.100">
    <property type="entry name" value="NADP-dependent oxidoreductase domain"/>
    <property type="match status" value="1"/>
</dbReference>
<keyword evidence="4" id="KW-1185">Reference proteome</keyword>
<dbReference type="SUPFAM" id="SSF51430">
    <property type="entry name" value="NAD(P)-linked oxidoreductase"/>
    <property type="match status" value="1"/>
</dbReference>
<dbReference type="EMBL" id="BAABHC010000002">
    <property type="protein sequence ID" value="GAA4425794.1"/>
    <property type="molecule type" value="Genomic_DNA"/>
</dbReference>
<keyword evidence="1" id="KW-0560">Oxidoreductase</keyword>
<accession>A0ABP8LCG5</accession>
<feature type="domain" description="NADP-dependent oxidoreductase" evidence="2">
    <location>
        <begin position="15"/>
        <end position="307"/>
    </location>
</feature>
<reference evidence="4" key="1">
    <citation type="journal article" date="2019" name="Int. J. Syst. Evol. Microbiol.">
        <title>The Global Catalogue of Microorganisms (GCM) 10K type strain sequencing project: providing services to taxonomists for standard genome sequencing and annotation.</title>
        <authorList>
            <consortium name="The Broad Institute Genomics Platform"/>
            <consortium name="The Broad Institute Genome Sequencing Center for Infectious Disease"/>
            <person name="Wu L."/>
            <person name="Ma J."/>
        </authorList>
    </citation>
    <scope>NUCLEOTIDE SEQUENCE [LARGE SCALE GENOMIC DNA]</scope>
    <source>
        <strain evidence="4">JCM 17926</strain>
    </source>
</reference>
<dbReference type="InterPro" id="IPR036812">
    <property type="entry name" value="NAD(P)_OxRdtase_dom_sf"/>
</dbReference>
<gene>
    <name evidence="3" type="ORF">GCM10023188_07100</name>
</gene>
<protein>
    <submittedName>
        <fullName evidence="3">Aldo/keto reductase</fullName>
    </submittedName>
</protein>
<evidence type="ECO:0000256" key="1">
    <source>
        <dbReference type="ARBA" id="ARBA00023002"/>
    </source>
</evidence>
<comment type="caution">
    <text evidence="3">The sequence shown here is derived from an EMBL/GenBank/DDBJ whole genome shotgun (WGS) entry which is preliminary data.</text>
</comment>
<evidence type="ECO:0000259" key="2">
    <source>
        <dbReference type="Pfam" id="PF00248"/>
    </source>
</evidence>
<dbReference type="Pfam" id="PF00248">
    <property type="entry name" value="Aldo_ket_red"/>
    <property type="match status" value="1"/>
</dbReference>
<sequence>MKQRRIGQSDLYVFPIGLGAMGMSDFYGQPDEQESIRTLHTALEHGVNFIDTADMYGVGRNEELLQKALHDRWDQVVLATKFGIVREPGSTRSSGISGKPDYVKKACEASLKRLGRDRIDLYYLHRVDPETPIEETVQAMAELVQEGKVRYIGISEASGETLKRAHAIHPITAIQSEYSLWSQDVEETTLPACRELGVGFVAYSPLGRGFLTGSIKSFDDLDPNDYRRTSPRFMGDNFQKNLDLVKKVEQIAEAKQCTPSQLALAWLLYQGEDIIPIPGTTKVKHLLTNIEAVNVALSEEDLLEIGQVMKNIHGSRYDEKGMRLVNA</sequence>
<dbReference type="InterPro" id="IPR023210">
    <property type="entry name" value="NADP_OxRdtase_dom"/>
</dbReference>
<organism evidence="3 4">
    <name type="scientific">Pontibacter saemangeumensis</name>
    <dbReference type="NCBI Taxonomy" id="1084525"/>
    <lineage>
        <taxon>Bacteria</taxon>
        <taxon>Pseudomonadati</taxon>
        <taxon>Bacteroidota</taxon>
        <taxon>Cytophagia</taxon>
        <taxon>Cytophagales</taxon>
        <taxon>Hymenobacteraceae</taxon>
        <taxon>Pontibacter</taxon>
    </lineage>
</organism>
<evidence type="ECO:0000313" key="4">
    <source>
        <dbReference type="Proteomes" id="UP001500552"/>
    </source>
</evidence>
<evidence type="ECO:0000313" key="3">
    <source>
        <dbReference type="EMBL" id="GAA4425794.1"/>
    </source>
</evidence>
<dbReference type="PANTHER" id="PTHR43625:SF40">
    <property type="entry name" value="ALDO-KETO REDUCTASE YAKC [NADP(+)]"/>
    <property type="match status" value="1"/>
</dbReference>
<dbReference type="Proteomes" id="UP001500552">
    <property type="component" value="Unassembled WGS sequence"/>
</dbReference>
<dbReference type="CDD" id="cd19076">
    <property type="entry name" value="AKR_AKR13A_13D"/>
    <property type="match status" value="1"/>
</dbReference>
<proteinExistence type="predicted"/>
<dbReference type="PANTHER" id="PTHR43625">
    <property type="entry name" value="AFLATOXIN B1 ALDEHYDE REDUCTASE"/>
    <property type="match status" value="1"/>
</dbReference>
<dbReference type="RefSeq" id="WP_345156813.1">
    <property type="nucleotide sequence ID" value="NZ_BAABHC010000002.1"/>
</dbReference>